<dbReference type="Gene3D" id="3.30.160.250">
    <property type="match status" value="1"/>
</dbReference>
<dbReference type="InterPro" id="IPR031807">
    <property type="entry name" value="HicB-like"/>
</dbReference>
<dbReference type="Proteomes" id="UP000315636">
    <property type="component" value="Unassembled WGS sequence"/>
</dbReference>
<dbReference type="InterPro" id="IPR035069">
    <property type="entry name" value="TTHA1013/TTHA0281-like"/>
</dbReference>
<dbReference type="InterPro" id="IPR008651">
    <property type="entry name" value="Uncharacterised_HicB"/>
</dbReference>
<reference evidence="2 3" key="1">
    <citation type="submission" date="2017-05" db="EMBL/GenBank/DDBJ databases">
        <authorList>
            <person name="Varghese N."/>
            <person name="Submissions S."/>
        </authorList>
    </citation>
    <scope>NUCLEOTIDE SEQUENCE [LARGE SCALE GENOMIC DNA]</scope>
    <source>
        <strain evidence="2 3">DSM 45474</strain>
    </source>
</reference>
<evidence type="ECO:0000259" key="1">
    <source>
        <dbReference type="Pfam" id="PF15919"/>
    </source>
</evidence>
<dbReference type="SUPFAM" id="SSF143100">
    <property type="entry name" value="TTHA1013/TTHA0281-like"/>
    <property type="match status" value="1"/>
</dbReference>
<accession>A0A521FIJ9</accession>
<evidence type="ECO:0000313" key="2">
    <source>
        <dbReference type="EMBL" id="SMO95946.1"/>
    </source>
</evidence>
<dbReference type="Pfam" id="PF15919">
    <property type="entry name" value="HicB_lk_antitox"/>
    <property type="match status" value="1"/>
</dbReference>
<dbReference type="SUPFAM" id="SSF47598">
    <property type="entry name" value="Ribbon-helix-helix"/>
    <property type="match status" value="1"/>
</dbReference>
<name>A0A521FIJ9_9BACL</name>
<evidence type="ECO:0000313" key="3">
    <source>
        <dbReference type="Proteomes" id="UP000315636"/>
    </source>
</evidence>
<protein>
    <submittedName>
        <fullName evidence="2">Predicted nuclease of the RNAse H fold, HicB family</fullName>
    </submittedName>
</protein>
<gene>
    <name evidence="2" type="ORF">SAMN06264849_1217</name>
</gene>
<feature type="domain" description="HicB-like antitoxin of toxin-antitoxin system" evidence="1">
    <location>
        <begin position="29"/>
        <end position="95"/>
    </location>
</feature>
<keyword evidence="3" id="KW-1185">Reference proteome</keyword>
<proteinExistence type="predicted"/>
<dbReference type="GO" id="GO:0006355">
    <property type="term" value="P:regulation of DNA-templated transcription"/>
    <property type="evidence" value="ECO:0007669"/>
    <property type="project" value="InterPro"/>
</dbReference>
<dbReference type="EMBL" id="FXTI01000021">
    <property type="protein sequence ID" value="SMO95946.1"/>
    <property type="molecule type" value="Genomic_DNA"/>
</dbReference>
<sequence>MVSGYRSGIEGGVKTGMKKELAHYVSLPYTLLVHSIKDESGEYFVGCVLELDGCMSDGDTLEEAYENTQEAMEGYLEVKLAYGDPIPRPIKEKDMLNGNANIYLPETLQQRLTVEAKKEGVSLNQYILRKLSE</sequence>
<dbReference type="AlphaFoldDB" id="A0A521FIJ9"/>
<dbReference type="Pfam" id="PF05534">
    <property type="entry name" value="HicB"/>
    <property type="match status" value="1"/>
</dbReference>
<organism evidence="2 3">
    <name type="scientific">Melghirimyces algeriensis</name>
    <dbReference type="NCBI Taxonomy" id="910412"/>
    <lineage>
        <taxon>Bacteria</taxon>
        <taxon>Bacillati</taxon>
        <taxon>Bacillota</taxon>
        <taxon>Bacilli</taxon>
        <taxon>Bacillales</taxon>
        <taxon>Thermoactinomycetaceae</taxon>
        <taxon>Melghirimyces</taxon>
    </lineage>
</organism>
<dbReference type="InterPro" id="IPR010985">
    <property type="entry name" value="Ribbon_hlx_hlx"/>
</dbReference>